<dbReference type="Gene3D" id="3.90.76.10">
    <property type="entry name" value="Dipeptide-binding Protein, Domain 1"/>
    <property type="match status" value="1"/>
</dbReference>
<organism evidence="5 6">
    <name type="scientific">Clostridium disporicum</name>
    <dbReference type="NCBI Taxonomy" id="84024"/>
    <lineage>
        <taxon>Bacteria</taxon>
        <taxon>Bacillati</taxon>
        <taxon>Bacillota</taxon>
        <taxon>Clostridia</taxon>
        <taxon>Eubacteriales</taxon>
        <taxon>Clostridiaceae</taxon>
        <taxon>Clostridium</taxon>
    </lineage>
</organism>
<dbReference type="PANTHER" id="PTHR30290">
    <property type="entry name" value="PERIPLASMIC BINDING COMPONENT OF ABC TRANSPORTER"/>
    <property type="match status" value="1"/>
</dbReference>
<dbReference type="GO" id="GO:0015833">
    <property type="term" value="P:peptide transport"/>
    <property type="evidence" value="ECO:0007669"/>
    <property type="project" value="TreeGrafter"/>
</dbReference>
<sequence>MLKKVKVTALLLSISLLIGCGSKIEDNASENMNNDTAKEKVLVYGSGDYTSINPALFEHGEINSLLFNGLTAHDKDNNIIPALAKSWDYDEATLTYTFHLRDDVKWHDGEPFTAEDVKFTYDTINNPDNGSEIATNYEDITNIEIVDDYTVKITLKNKNVAMLDYLSVGIIPKHILEGQDIMTSDFNRHPIGTGPYKFANWDEGQGITLLKNEEYFRKSPNIDKIIFKIVNDTKARVMQLKSGELDLAQVTPKDIETFKNDDNFVVDIMKTSDYRGIMYNFNYPLFKENRELPNALSYAIDREAIVDNILLGYGDAAYSPLQMGIYNNSEMEKFEYNPEKAKQLLEEAGWKLGSDGIYSKNGTKLSFELVCMEGDQERIDMANFAAQELKQIGVDVRVTVKSDIDWENQAAFLIGWGSPFDPDDHTYKVFSTNGGANYNSYSNEKIDELLTKARQTDVYEERLEYYKEFQEEMTKDLPYTFLAYIDSIYVAKNNLEGITKETVLGHHGVGIFWNVEDWDLK</sequence>
<name>A0A173XH01_9CLOT</name>
<comment type="similarity">
    <text evidence="1">Belongs to the bacterial solute-binding protein 5 family.</text>
</comment>
<feature type="domain" description="Solute-binding protein family 5" evidence="4">
    <location>
        <begin position="79"/>
        <end position="436"/>
    </location>
</feature>
<evidence type="ECO:0000256" key="2">
    <source>
        <dbReference type="ARBA" id="ARBA00022448"/>
    </source>
</evidence>
<dbReference type="PIRSF" id="PIRSF002741">
    <property type="entry name" value="MppA"/>
    <property type="match status" value="1"/>
</dbReference>
<protein>
    <submittedName>
        <fullName evidence="5">Oligopeptide ABC transporter substrate-binding protein</fullName>
    </submittedName>
</protein>
<proteinExistence type="inferred from homology"/>
<dbReference type="Pfam" id="PF00496">
    <property type="entry name" value="SBP_bac_5"/>
    <property type="match status" value="1"/>
</dbReference>
<evidence type="ECO:0000256" key="3">
    <source>
        <dbReference type="ARBA" id="ARBA00022729"/>
    </source>
</evidence>
<dbReference type="PANTHER" id="PTHR30290:SF9">
    <property type="entry name" value="OLIGOPEPTIDE-BINDING PROTEIN APPA"/>
    <property type="match status" value="1"/>
</dbReference>
<dbReference type="OrthoDB" id="9772924at2"/>
<dbReference type="InterPro" id="IPR039424">
    <property type="entry name" value="SBP_5"/>
</dbReference>
<dbReference type="SUPFAM" id="SSF53850">
    <property type="entry name" value="Periplasmic binding protein-like II"/>
    <property type="match status" value="1"/>
</dbReference>
<dbReference type="EMBL" id="CYZX01000001">
    <property type="protein sequence ID" value="CUN49925.1"/>
    <property type="molecule type" value="Genomic_DNA"/>
</dbReference>
<dbReference type="GO" id="GO:0042597">
    <property type="term" value="C:periplasmic space"/>
    <property type="evidence" value="ECO:0007669"/>
    <property type="project" value="UniProtKB-ARBA"/>
</dbReference>
<dbReference type="GO" id="GO:0043190">
    <property type="term" value="C:ATP-binding cassette (ABC) transporter complex"/>
    <property type="evidence" value="ECO:0007669"/>
    <property type="project" value="InterPro"/>
</dbReference>
<dbReference type="InterPro" id="IPR030678">
    <property type="entry name" value="Peptide/Ni-bd"/>
</dbReference>
<evidence type="ECO:0000256" key="1">
    <source>
        <dbReference type="ARBA" id="ARBA00005695"/>
    </source>
</evidence>
<evidence type="ECO:0000259" key="4">
    <source>
        <dbReference type="Pfam" id="PF00496"/>
    </source>
</evidence>
<dbReference type="Proteomes" id="UP000095594">
    <property type="component" value="Unassembled WGS sequence"/>
</dbReference>
<dbReference type="InterPro" id="IPR000914">
    <property type="entry name" value="SBP_5_dom"/>
</dbReference>
<reference evidence="5 6" key="1">
    <citation type="submission" date="2015-09" db="EMBL/GenBank/DDBJ databases">
        <authorList>
            <consortium name="Pathogen Informatics"/>
        </authorList>
    </citation>
    <scope>NUCLEOTIDE SEQUENCE [LARGE SCALE GENOMIC DNA]</scope>
    <source>
        <strain evidence="5 6">2789STDY5834856</strain>
    </source>
</reference>
<dbReference type="Gene3D" id="3.10.105.10">
    <property type="entry name" value="Dipeptide-binding Protein, Domain 3"/>
    <property type="match status" value="1"/>
</dbReference>
<dbReference type="AlphaFoldDB" id="A0A173XH01"/>
<dbReference type="FunFam" id="3.90.76.10:FF:000004">
    <property type="entry name" value="Peptide ABC transporter substrate-binding protein"/>
    <property type="match status" value="1"/>
</dbReference>
<gene>
    <name evidence="5" type="primary">appA_1</name>
    <name evidence="5" type="ORF">ERS852471_00021</name>
</gene>
<keyword evidence="3" id="KW-0732">Signal</keyword>
<accession>A0A173XH01</accession>
<evidence type="ECO:0000313" key="5">
    <source>
        <dbReference type="EMBL" id="CUN49925.1"/>
    </source>
</evidence>
<evidence type="ECO:0000313" key="6">
    <source>
        <dbReference type="Proteomes" id="UP000095594"/>
    </source>
</evidence>
<dbReference type="GO" id="GO:1904680">
    <property type="term" value="F:peptide transmembrane transporter activity"/>
    <property type="evidence" value="ECO:0007669"/>
    <property type="project" value="TreeGrafter"/>
</dbReference>
<keyword evidence="2" id="KW-0813">Transport</keyword>
<dbReference type="CDD" id="cd08518">
    <property type="entry name" value="PBP2_NikA_DppA_OppA_like_19"/>
    <property type="match status" value="1"/>
</dbReference>
<dbReference type="Gene3D" id="3.40.190.10">
    <property type="entry name" value="Periplasmic binding protein-like II"/>
    <property type="match status" value="1"/>
</dbReference>
<dbReference type="RefSeq" id="WP_055262692.1">
    <property type="nucleotide sequence ID" value="NZ_CABIXQ010000001.1"/>
</dbReference>
<dbReference type="PROSITE" id="PS51257">
    <property type="entry name" value="PROKAR_LIPOPROTEIN"/>
    <property type="match status" value="1"/>
</dbReference>